<sequence>MAVMVEVQQSDQENGLTTWAKEPTLKDLQSDYESARQNHDSQSSLISEWLDYLFIRGKAKMKEDPNRSTVQPALIRKQAEWRYANLSEPFLSSPDMFNVKPVTWEDRNAARHNSMVLNHQFNNRIDKQYFIDTMVRTAVDEGTAIVKIGWKYRTEMVKEHQPVYHIIPDPSPEAQQEMVRIDGLYNDSPSQFNELPEEWQTAYKVSVETGTISTPVVKDWVEVEVEKTRENRPTVEVCDYRNVIIDPSCGGDLENAQFIIHRFEASMSDLKADKRYKNLDKLAPLAQTILGEPDAAIKQDGLQTFEFMDKARRKFIVYEYWGFRDIDGSGIVKPFVAAWVGNVKIRMEHNPFPDQKLPFVTMAYLPVRGSVYGESDGSLLIDNQKVVGAISRGMIDVMARSANGQIGIAKGALDAVELRKFNNGENYQFNPGNDPRLAIFMHKFDELPASAQFMIESQNMEAESITGVKAFSAGIAGQALGDTATGIRGALDAASKRELGLLRRLSSGMCKIGRKIIAMNQEFLDEVEVVRITNEHFVEVRKDDLAGQFDLELTISTAEEDNAKAQELAFILQTVGPNTDPEMTKMIMGDIARLRKMPDIAHKIENFQPQPDPYQQKIQELEILKLQAEIATEQARAASFGAQANLNTQKINTEGAKANHLQAAADMEGLKFVEKESGTEHERAMDGLRTQAQAQLGLKVAESTLRQQEASQMAKASS</sequence>
<comment type="caution">
    <text evidence="1">The sequence shown here is derived from an EMBL/GenBank/DDBJ whole genome shotgun (WGS) entry which is preliminary data.</text>
</comment>
<gene>
    <name evidence="1" type="ORF">DI616_15950</name>
</gene>
<dbReference type="Pfam" id="PF23899">
    <property type="entry name" value="SU10_portal"/>
    <property type="match status" value="1"/>
</dbReference>
<name>A0A533I5C4_PARDE</name>
<protein>
    <submittedName>
        <fullName evidence="1">Chromosome partitioning protein ParB</fullName>
    </submittedName>
</protein>
<dbReference type="InterPro" id="IPR056909">
    <property type="entry name" value="SU10_portal"/>
</dbReference>
<proteinExistence type="predicted"/>
<organism evidence="1 2">
    <name type="scientific">Paracoccus denitrificans</name>
    <dbReference type="NCBI Taxonomy" id="266"/>
    <lineage>
        <taxon>Bacteria</taxon>
        <taxon>Pseudomonadati</taxon>
        <taxon>Pseudomonadota</taxon>
        <taxon>Alphaproteobacteria</taxon>
        <taxon>Rhodobacterales</taxon>
        <taxon>Paracoccaceae</taxon>
        <taxon>Paracoccus</taxon>
    </lineage>
</organism>
<accession>A0A533I5C4</accession>
<dbReference type="Proteomes" id="UP000315344">
    <property type="component" value="Unassembled WGS sequence"/>
</dbReference>
<evidence type="ECO:0000313" key="2">
    <source>
        <dbReference type="Proteomes" id="UP000315344"/>
    </source>
</evidence>
<dbReference type="EMBL" id="VAFL01000015">
    <property type="protein sequence ID" value="TKW65220.1"/>
    <property type="molecule type" value="Genomic_DNA"/>
</dbReference>
<evidence type="ECO:0000313" key="1">
    <source>
        <dbReference type="EMBL" id="TKW65220.1"/>
    </source>
</evidence>
<reference evidence="1 2" key="1">
    <citation type="journal article" date="2017" name="Nat. Commun.">
        <title>In situ click chemistry generation of cyclooxygenase-2 inhibitors.</title>
        <authorList>
            <person name="Bhardwaj A."/>
            <person name="Kaur J."/>
            <person name="Wuest M."/>
            <person name="Wuest F."/>
        </authorList>
    </citation>
    <scope>NUCLEOTIDE SEQUENCE [LARGE SCALE GENOMIC DNA]</scope>
    <source>
        <strain evidence="1">S2_012_000_R3_94</strain>
    </source>
</reference>
<dbReference type="AlphaFoldDB" id="A0A533I5C4"/>